<keyword evidence="2" id="KW-1185">Reference proteome</keyword>
<gene>
    <name evidence="1" type="ORF">AWRI4619_LOCUS2260</name>
</gene>
<dbReference type="AlphaFoldDB" id="A0A9N8JDX7"/>
<comment type="caution">
    <text evidence="1">The sequence shown here is derived from an EMBL/GenBank/DDBJ whole genome shotgun (WGS) entry which is preliminary data.</text>
</comment>
<accession>A0A9N8JDX7</accession>
<name>A0A9N8JDX7_9PEZI</name>
<organism evidence="1 2">
    <name type="scientific">Aureobasidium vineae</name>
    <dbReference type="NCBI Taxonomy" id="2773715"/>
    <lineage>
        <taxon>Eukaryota</taxon>
        <taxon>Fungi</taxon>
        <taxon>Dikarya</taxon>
        <taxon>Ascomycota</taxon>
        <taxon>Pezizomycotina</taxon>
        <taxon>Dothideomycetes</taxon>
        <taxon>Dothideomycetidae</taxon>
        <taxon>Dothideales</taxon>
        <taxon>Saccotheciaceae</taxon>
        <taxon>Aureobasidium</taxon>
    </lineage>
</organism>
<proteinExistence type="predicted"/>
<evidence type="ECO:0000313" key="2">
    <source>
        <dbReference type="Proteomes" id="UP000716446"/>
    </source>
</evidence>
<dbReference type="InterPro" id="IPR043129">
    <property type="entry name" value="ATPase_NBD"/>
</dbReference>
<reference evidence="1" key="1">
    <citation type="submission" date="2020-06" db="EMBL/GenBank/DDBJ databases">
        <authorList>
            <person name="Onetto C."/>
        </authorList>
    </citation>
    <scope>NUCLEOTIDE SEQUENCE</scope>
</reference>
<sequence length="175" mass="19291">MGTAAFNQLRSRKPRSWAIALKYFEDYVKKNFDPMDSQAEYDDNKFNVPLPGAEDDISAGIDCGFITLSTAEVGELCRPLVSSVIDLVERQRNVLAAYGKTAKGVVPVGGFGTSNFLYKCLKSRFADEDPHLSTRRQLMSPCQTQRQALSSYSPSMPGLLLSEVQSCLACSESLF</sequence>
<protein>
    <submittedName>
        <fullName evidence="1">Uncharacterized protein</fullName>
    </submittedName>
</protein>
<evidence type="ECO:0000313" key="1">
    <source>
        <dbReference type="EMBL" id="CAD0083693.1"/>
    </source>
</evidence>
<dbReference type="SUPFAM" id="SSF53067">
    <property type="entry name" value="Actin-like ATPase domain"/>
    <property type="match status" value="1"/>
</dbReference>
<dbReference type="Proteomes" id="UP000716446">
    <property type="component" value="Unassembled WGS sequence"/>
</dbReference>
<dbReference type="EMBL" id="CAIJEN010000002">
    <property type="protein sequence ID" value="CAD0083693.1"/>
    <property type="molecule type" value="Genomic_DNA"/>
</dbReference>